<comment type="caution">
    <text evidence="1">The sequence shown here is derived from an EMBL/GenBank/DDBJ whole genome shotgun (WGS) entry which is preliminary data.</text>
</comment>
<name>A0ABT7A6C4_9ACTN</name>
<keyword evidence="2" id="KW-1185">Reference proteome</keyword>
<evidence type="ECO:0000313" key="2">
    <source>
        <dbReference type="Proteomes" id="UP001214441"/>
    </source>
</evidence>
<evidence type="ECO:0000313" key="1">
    <source>
        <dbReference type="EMBL" id="MDJ1136861.1"/>
    </source>
</evidence>
<dbReference type="EMBL" id="JANCPR020000047">
    <property type="protein sequence ID" value="MDJ1136861.1"/>
    <property type="molecule type" value="Genomic_DNA"/>
</dbReference>
<organism evidence="1 2">
    <name type="scientific">Streptomyces iconiensis</name>
    <dbReference type="NCBI Taxonomy" id="1384038"/>
    <lineage>
        <taxon>Bacteria</taxon>
        <taxon>Bacillati</taxon>
        <taxon>Actinomycetota</taxon>
        <taxon>Actinomycetes</taxon>
        <taxon>Kitasatosporales</taxon>
        <taxon>Streptomycetaceae</taxon>
        <taxon>Streptomyces</taxon>
    </lineage>
</organism>
<accession>A0ABT7A6C4</accession>
<dbReference type="RefSeq" id="WP_274047103.1">
    <property type="nucleotide sequence ID" value="NZ_JANCPR020000047.1"/>
</dbReference>
<dbReference type="Proteomes" id="UP001214441">
    <property type="component" value="Unassembled WGS sequence"/>
</dbReference>
<reference evidence="1 2" key="1">
    <citation type="submission" date="2023-05" db="EMBL/GenBank/DDBJ databases">
        <title>Streptantibioticus silvisoli sp. nov., acidotolerant actinomycetes 1 from pine litter.</title>
        <authorList>
            <person name="Swiecimska M."/>
            <person name="Golinska P."/>
            <person name="Sangal V."/>
            <person name="Wachnowicz B."/>
            <person name="Goodfellow M."/>
        </authorList>
    </citation>
    <scope>NUCLEOTIDE SEQUENCE [LARGE SCALE GENOMIC DNA]</scope>
    <source>
        <strain evidence="1 2">DSM 42109</strain>
    </source>
</reference>
<sequence>MAAGRARTGAVMDRMRAALGGARQAEGFVAALWRVGDESDGPDAPPGPLWPGR</sequence>
<proteinExistence type="predicted"/>
<gene>
    <name evidence="1" type="ORF">NMN56_033950</name>
</gene>
<protein>
    <submittedName>
        <fullName evidence="1">Uncharacterized protein</fullName>
    </submittedName>
</protein>